<comment type="caution">
    <text evidence="1">The sequence shown here is derived from an EMBL/GenBank/DDBJ whole genome shotgun (WGS) entry which is preliminary data.</text>
</comment>
<gene>
    <name evidence="1" type="ORF">Agub_g8837</name>
</gene>
<protein>
    <submittedName>
        <fullName evidence="1">Uncharacterized protein</fullName>
    </submittedName>
</protein>
<dbReference type="Proteomes" id="UP001054857">
    <property type="component" value="Unassembled WGS sequence"/>
</dbReference>
<organism evidence="1 2">
    <name type="scientific">Astrephomene gubernaculifera</name>
    <dbReference type="NCBI Taxonomy" id="47775"/>
    <lineage>
        <taxon>Eukaryota</taxon>
        <taxon>Viridiplantae</taxon>
        <taxon>Chlorophyta</taxon>
        <taxon>core chlorophytes</taxon>
        <taxon>Chlorophyceae</taxon>
        <taxon>CS clade</taxon>
        <taxon>Chlamydomonadales</taxon>
        <taxon>Astrephomenaceae</taxon>
        <taxon>Astrephomene</taxon>
    </lineage>
</organism>
<name>A0AAD3DWP1_9CHLO</name>
<evidence type="ECO:0000313" key="1">
    <source>
        <dbReference type="EMBL" id="GFR47146.1"/>
    </source>
</evidence>
<dbReference type="InterPro" id="IPR006311">
    <property type="entry name" value="TAT_signal"/>
</dbReference>
<sequence length="213" mass="23211">MQTMTQSLLSVKCLSCRSAARRFVARHNCVVQASLQRDPPQPADHNTISQASSDTISLSRRQALLGIGAAAVASSAFATVVAPLRVLAKAPEDKQANVINEPAALKAQLESTYQQWGAGQYDKWLGSQSESIKWQSSYNGTVLKLKGTSGVKQYFMALNADLDLKSYKVSGVSFGTHHKQALPLNLEMQEPAGEWHKITALRVISRWEIVSGD</sequence>
<evidence type="ECO:0000313" key="2">
    <source>
        <dbReference type="Proteomes" id="UP001054857"/>
    </source>
</evidence>
<dbReference type="EMBL" id="BMAR01000017">
    <property type="protein sequence ID" value="GFR47146.1"/>
    <property type="molecule type" value="Genomic_DNA"/>
</dbReference>
<dbReference type="PROSITE" id="PS51318">
    <property type="entry name" value="TAT"/>
    <property type="match status" value="1"/>
</dbReference>
<accession>A0AAD3DWP1</accession>
<dbReference type="AlphaFoldDB" id="A0AAD3DWP1"/>
<keyword evidence="2" id="KW-1185">Reference proteome</keyword>
<reference evidence="1 2" key="1">
    <citation type="journal article" date="2021" name="Sci. Rep.">
        <title>Genome sequencing of the multicellular alga Astrephomene provides insights into convergent evolution of germ-soma differentiation.</title>
        <authorList>
            <person name="Yamashita S."/>
            <person name="Yamamoto K."/>
            <person name="Matsuzaki R."/>
            <person name="Suzuki S."/>
            <person name="Yamaguchi H."/>
            <person name="Hirooka S."/>
            <person name="Minakuchi Y."/>
            <person name="Miyagishima S."/>
            <person name="Kawachi M."/>
            <person name="Toyoda A."/>
            <person name="Nozaki H."/>
        </authorList>
    </citation>
    <scope>NUCLEOTIDE SEQUENCE [LARGE SCALE GENOMIC DNA]</scope>
    <source>
        <strain evidence="1 2">NIES-4017</strain>
    </source>
</reference>
<proteinExistence type="predicted"/>